<dbReference type="Proteomes" id="UP000607796">
    <property type="component" value="Unassembled WGS sequence"/>
</dbReference>
<proteinExistence type="predicted"/>
<dbReference type="RefSeq" id="WP_194136301.1">
    <property type="nucleotide sequence ID" value="NZ_JADFFK010000016.1"/>
</dbReference>
<keyword evidence="1" id="KW-0732">Signal</keyword>
<organism evidence="2 3">
    <name type="scientific">Salipiger mangrovisoli</name>
    <dbReference type="NCBI Taxonomy" id="2865933"/>
    <lineage>
        <taxon>Bacteria</taxon>
        <taxon>Pseudomonadati</taxon>
        <taxon>Pseudomonadota</taxon>
        <taxon>Alphaproteobacteria</taxon>
        <taxon>Rhodobacterales</taxon>
        <taxon>Roseobacteraceae</taxon>
        <taxon>Salipiger</taxon>
    </lineage>
</organism>
<evidence type="ECO:0008006" key="4">
    <source>
        <dbReference type="Google" id="ProtNLM"/>
    </source>
</evidence>
<accession>A0ABR9X6A3</accession>
<dbReference type="EMBL" id="JADFFK010000016">
    <property type="protein sequence ID" value="MBE9639003.1"/>
    <property type="molecule type" value="Genomic_DNA"/>
</dbReference>
<evidence type="ECO:0000256" key="1">
    <source>
        <dbReference type="SAM" id="SignalP"/>
    </source>
</evidence>
<protein>
    <recommendedName>
        <fullName evidence="4">DUF4168 domain-containing protein</fullName>
    </recommendedName>
</protein>
<comment type="caution">
    <text evidence="2">The sequence shown here is derived from an EMBL/GenBank/DDBJ whole genome shotgun (WGS) entry which is preliminary data.</text>
</comment>
<gene>
    <name evidence="2" type="ORF">IQ782_19290</name>
</gene>
<sequence>MKPVIAALLAAGLATGTAHAEATPAQAAAINQYAPDVDVSMMSDQQVAAAFAAANGSDTDAEKRAQIAFIAGGGGTEPMTFSEAQIALLEDYVPPDVVAKMSGQQIGDALAIISRDENHDQKAARIKAMVGN</sequence>
<feature type="signal peptide" evidence="1">
    <location>
        <begin position="1"/>
        <end position="20"/>
    </location>
</feature>
<keyword evidence="3" id="KW-1185">Reference proteome</keyword>
<evidence type="ECO:0000313" key="3">
    <source>
        <dbReference type="Proteomes" id="UP000607796"/>
    </source>
</evidence>
<feature type="chain" id="PRO_5045087500" description="DUF4168 domain-containing protein" evidence="1">
    <location>
        <begin position="21"/>
        <end position="132"/>
    </location>
</feature>
<reference evidence="2 3" key="1">
    <citation type="journal article" date="2021" name="Int. J. Syst. Evol. Microbiol.">
        <title>Salipiger mangrovisoli sp. nov., isolated from mangrove soil and the proposal for the reclassification of Paraphaeobacter pallidus as Salipiger pallidus comb. nov.</title>
        <authorList>
            <person name="Du J."/>
            <person name="Liu Y."/>
            <person name="Pei T."/>
            <person name="Deng M.R."/>
            <person name="Zhu H."/>
        </authorList>
    </citation>
    <scope>NUCLEOTIDE SEQUENCE [LARGE SCALE GENOMIC DNA]</scope>
    <source>
        <strain evidence="2 3">6D45A</strain>
    </source>
</reference>
<name>A0ABR9X6A3_9RHOB</name>
<evidence type="ECO:0000313" key="2">
    <source>
        <dbReference type="EMBL" id="MBE9639003.1"/>
    </source>
</evidence>